<proteinExistence type="predicted"/>
<evidence type="ECO:0000256" key="1">
    <source>
        <dbReference type="SAM" id="MobiDB-lite"/>
    </source>
</evidence>
<sequence length="96" mass="10662">MAESHQVRISQRQNLNDVSVNGGPYHSDNSTASFDAATSRMQRIRAMQEEQRLMPGSIDRRAPVDKIQVEVKEHAGITCARKNTLAGCFTQQSICS</sequence>
<name>A0AA97PND4_PYRO3</name>
<reference evidence="2" key="1">
    <citation type="journal article" date="2012" name="PLoS Genet.">
        <title>Comparative analysis of the genomes of two field isolates of the rice blast fungus Magnaporthe oryzae.</title>
        <authorList>
            <person name="Xue M."/>
            <person name="Yang J."/>
            <person name="Li Z."/>
            <person name="Hu S."/>
            <person name="Yao N."/>
            <person name="Dean R.A."/>
            <person name="Zhao W."/>
            <person name="Shen M."/>
            <person name="Zhang H."/>
            <person name="Li C."/>
            <person name="Liu L."/>
            <person name="Cao L."/>
            <person name="Xu X."/>
            <person name="Xing Y."/>
            <person name="Hsiang T."/>
            <person name="Zhang Z."/>
            <person name="Xu J.R."/>
            <person name="Peng Y.L."/>
        </authorList>
    </citation>
    <scope>NUCLEOTIDE SEQUENCE</scope>
    <source>
        <strain evidence="2">Y34</strain>
    </source>
</reference>
<dbReference type="AlphaFoldDB" id="A0AA97PND4"/>
<feature type="compositionally biased region" description="Polar residues" evidence="1">
    <location>
        <begin position="7"/>
        <end position="19"/>
    </location>
</feature>
<feature type="region of interest" description="Disordered" evidence="1">
    <location>
        <begin position="1"/>
        <end position="32"/>
    </location>
</feature>
<dbReference type="Proteomes" id="UP000011086">
    <property type="component" value="Unassembled WGS sequence"/>
</dbReference>
<protein>
    <submittedName>
        <fullName evidence="2">Uncharacterized protein</fullName>
    </submittedName>
</protein>
<dbReference type="EMBL" id="JH793999">
    <property type="protein sequence ID" value="ELQ40982.1"/>
    <property type="molecule type" value="Genomic_DNA"/>
</dbReference>
<evidence type="ECO:0000313" key="2">
    <source>
        <dbReference type="EMBL" id="ELQ40982.1"/>
    </source>
</evidence>
<accession>A0AA97PND4</accession>
<organism evidence="2">
    <name type="scientific">Pyricularia oryzae (strain Y34)</name>
    <name type="common">Rice blast fungus</name>
    <name type="synonym">Magnaporthe oryzae</name>
    <dbReference type="NCBI Taxonomy" id="1143189"/>
    <lineage>
        <taxon>Eukaryota</taxon>
        <taxon>Fungi</taxon>
        <taxon>Dikarya</taxon>
        <taxon>Ascomycota</taxon>
        <taxon>Pezizomycotina</taxon>
        <taxon>Sordariomycetes</taxon>
        <taxon>Sordariomycetidae</taxon>
        <taxon>Magnaporthales</taxon>
        <taxon>Pyriculariaceae</taxon>
        <taxon>Pyricularia</taxon>
    </lineage>
</organism>
<gene>
    <name evidence="2" type="ORF">OOU_Y34scaffold00311g8</name>
</gene>